<gene>
    <name evidence="2" type="ORF">EKG39_15470</name>
</gene>
<dbReference type="Proteomes" id="UP000282060">
    <property type="component" value="Unassembled WGS sequence"/>
</dbReference>
<accession>A0A431W5E5</accession>
<comment type="caution">
    <text evidence="2">The sequence shown here is derived from an EMBL/GenBank/DDBJ whole genome shotgun (WGS) entry which is preliminary data.</text>
</comment>
<keyword evidence="3" id="KW-1185">Reference proteome</keyword>
<evidence type="ECO:0000313" key="2">
    <source>
        <dbReference type="EMBL" id="RTR30621.1"/>
    </source>
</evidence>
<feature type="compositionally biased region" description="Polar residues" evidence="1">
    <location>
        <begin position="37"/>
        <end position="52"/>
    </location>
</feature>
<evidence type="ECO:0000313" key="3">
    <source>
        <dbReference type="Proteomes" id="UP000282060"/>
    </source>
</evidence>
<evidence type="ECO:0000256" key="1">
    <source>
        <dbReference type="SAM" id="MobiDB-lite"/>
    </source>
</evidence>
<protein>
    <submittedName>
        <fullName evidence="2">Uncharacterized protein</fullName>
    </submittedName>
</protein>
<dbReference type="AlphaFoldDB" id="A0A431W5E5"/>
<name>A0A431W5E5_9GAMM</name>
<sequence length="115" mass="12830">MSNKAKHLLTADTFNRGALRMTVALLRGVNPRLALSVQNQMSGPLNPQSDASPSPKDNFRLTLKPIEVRHVVETLNEKTKHPNADPGTEMLIKALIIDWVNYANFLIELENNQDA</sequence>
<proteinExistence type="predicted"/>
<organism evidence="2 3">
    <name type="scientific">Shewanella atlantica</name>
    <dbReference type="NCBI Taxonomy" id="271099"/>
    <lineage>
        <taxon>Bacteria</taxon>
        <taxon>Pseudomonadati</taxon>
        <taxon>Pseudomonadota</taxon>
        <taxon>Gammaproteobacteria</taxon>
        <taxon>Alteromonadales</taxon>
        <taxon>Shewanellaceae</taxon>
        <taxon>Shewanella</taxon>
    </lineage>
</organism>
<dbReference type="RefSeq" id="WP_126506744.1">
    <property type="nucleotide sequence ID" value="NZ_RXNV01000007.1"/>
</dbReference>
<feature type="region of interest" description="Disordered" evidence="1">
    <location>
        <begin position="37"/>
        <end position="58"/>
    </location>
</feature>
<dbReference type="OrthoDB" id="6270352at2"/>
<reference evidence="2 3" key="1">
    <citation type="submission" date="2018-12" db="EMBL/GenBank/DDBJ databases">
        <authorList>
            <person name="Yu L."/>
        </authorList>
    </citation>
    <scope>NUCLEOTIDE SEQUENCE [LARGE SCALE GENOMIC DNA]</scope>
    <source>
        <strain evidence="2 3">HAW-EB5</strain>
    </source>
</reference>
<dbReference type="EMBL" id="RXNV01000007">
    <property type="protein sequence ID" value="RTR30621.1"/>
    <property type="molecule type" value="Genomic_DNA"/>
</dbReference>